<protein>
    <submittedName>
        <fullName evidence="2">Uncharacterized protein</fullName>
    </submittedName>
</protein>
<organism evidence="2 3">
    <name type="scientific">Paracoccidioides lutzii (strain ATCC MYA-826 / Pb01)</name>
    <name type="common">Paracoccidioides brasiliensis</name>
    <dbReference type="NCBI Taxonomy" id="502779"/>
    <lineage>
        <taxon>Eukaryota</taxon>
        <taxon>Fungi</taxon>
        <taxon>Dikarya</taxon>
        <taxon>Ascomycota</taxon>
        <taxon>Pezizomycotina</taxon>
        <taxon>Eurotiomycetes</taxon>
        <taxon>Eurotiomycetidae</taxon>
        <taxon>Onygenales</taxon>
        <taxon>Ajellomycetaceae</taxon>
        <taxon>Paracoccidioides</taxon>
    </lineage>
</organism>
<dbReference type="Proteomes" id="UP000002059">
    <property type="component" value="Partially assembled WGS sequence"/>
</dbReference>
<accession>A0A0A2V0F0</accession>
<feature type="region of interest" description="Disordered" evidence="1">
    <location>
        <begin position="1"/>
        <end position="20"/>
    </location>
</feature>
<evidence type="ECO:0000313" key="3">
    <source>
        <dbReference type="Proteomes" id="UP000002059"/>
    </source>
</evidence>
<reference evidence="2 3" key="1">
    <citation type="journal article" date="2011" name="PLoS Genet.">
        <title>Comparative genomic analysis of human fungal pathogens causing paracoccidioidomycosis.</title>
        <authorList>
            <person name="Desjardins C.A."/>
            <person name="Champion M.D."/>
            <person name="Holder J.W."/>
            <person name="Muszewska A."/>
            <person name="Goldberg J."/>
            <person name="Bailao A.M."/>
            <person name="Brigido M.M."/>
            <person name="Ferreira M.E."/>
            <person name="Garcia A.M."/>
            <person name="Grynberg M."/>
            <person name="Gujja S."/>
            <person name="Heiman D.I."/>
            <person name="Henn M.R."/>
            <person name="Kodira C.D."/>
            <person name="Leon-Narvaez H."/>
            <person name="Longo L.V."/>
            <person name="Ma L.J."/>
            <person name="Malavazi I."/>
            <person name="Matsuo A.L."/>
            <person name="Morais F.V."/>
            <person name="Pereira M."/>
            <person name="Rodriguez-Brito S."/>
            <person name="Sakthikumar S."/>
            <person name="Salem-Izacc S.M."/>
            <person name="Sykes S.M."/>
            <person name="Teixeira M.M."/>
            <person name="Vallejo M.C."/>
            <person name="Walter M.E."/>
            <person name="Yandava C."/>
            <person name="Young S."/>
            <person name="Zeng Q."/>
            <person name="Zucker J."/>
            <person name="Felipe M.S."/>
            <person name="Goldman G.H."/>
            <person name="Haas B.J."/>
            <person name="McEwen J.G."/>
            <person name="Nino-Vega G."/>
            <person name="Puccia R."/>
            <person name="San-Blas G."/>
            <person name="Soares C.M."/>
            <person name="Birren B.W."/>
            <person name="Cuomo C.A."/>
        </authorList>
    </citation>
    <scope>NUCLEOTIDE SEQUENCE [LARGE SCALE GENOMIC DNA]</scope>
    <source>
        <strain evidence="3">ATCC MYA-826 / Pb01</strain>
    </source>
</reference>
<name>A0A0A2V0F0_PARBA</name>
<dbReference type="EMBL" id="KN294005">
    <property type="protein sequence ID" value="KGQ01266.1"/>
    <property type="molecule type" value="Genomic_DNA"/>
</dbReference>
<gene>
    <name evidence="2" type="ORF">PAAG_12037</name>
</gene>
<dbReference type="VEuPathDB" id="FungiDB:PAAG_12037"/>
<proteinExistence type="predicted"/>
<dbReference type="HOGENOM" id="CLU_1876066_0_0_1"/>
<evidence type="ECO:0000256" key="1">
    <source>
        <dbReference type="SAM" id="MobiDB-lite"/>
    </source>
</evidence>
<dbReference type="GeneID" id="26970825"/>
<sequence>MRLEFTPSQSSKNPRISTCNTKVQSDGDLVAKRYAGLLSQSDSASTIFFPYSPTSFHLIKHIKSRVSNANNESKGSGIPRFFHMQSAMARSQSESHPSLKDVKLTRSVQLSSQTHRSPSVQGVENAQLCLAVGPNR</sequence>
<keyword evidence="3" id="KW-1185">Reference proteome</keyword>
<dbReference type="RefSeq" id="XP_015702805.1">
    <property type="nucleotide sequence ID" value="XM_015847580.1"/>
</dbReference>
<dbReference type="KEGG" id="pbl:PAAG_12037"/>
<evidence type="ECO:0000313" key="2">
    <source>
        <dbReference type="EMBL" id="KGQ01266.1"/>
    </source>
</evidence>
<dbReference type="AlphaFoldDB" id="A0A0A2V0F0"/>